<evidence type="ECO:0000259" key="1">
    <source>
        <dbReference type="PROSITE" id="PS51725"/>
    </source>
</evidence>
<dbReference type="EMBL" id="EU147298">
    <property type="protein sequence ID" value="ABX71125.1"/>
    <property type="molecule type" value="Genomic_DNA"/>
</dbReference>
<dbReference type="Gene3D" id="3.30.70.100">
    <property type="match status" value="1"/>
</dbReference>
<proteinExistence type="predicted"/>
<dbReference type="SUPFAM" id="SSF54909">
    <property type="entry name" value="Dimeric alpha+beta barrel"/>
    <property type="match status" value="1"/>
</dbReference>
<name>B0LJ25_STRRH</name>
<reference evidence="2" key="2">
    <citation type="journal article" date="2008" name="Antimicrob. Agents Chemother.">
        <title>Biosynthetic investigations of lactonamycin and lactonamycin z: cloning of the biosynthetic gene clusters and discovery of an unusual starter unit.</title>
        <authorList>
            <person name="Zhang X."/>
            <person name="Alemany L.B."/>
            <person name="Fiedler H.P."/>
            <person name="Goodfellow M."/>
            <person name="Parry R.J."/>
        </authorList>
    </citation>
    <scope>NUCLEOTIDE SEQUENCE</scope>
    <source>
        <strain evidence="2">MJ773-88K4</strain>
    </source>
</reference>
<evidence type="ECO:0000313" key="2">
    <source>
        <dbReference type="EMBL" id="ABX71125.1"/>
    </source>
</evidence>
<accession>B0LJ25</accession>
<gene>
    <name evidence="2" type="primary">lct42</name>
</gene>
<organism evidence="2">
    <name type="scientific">Streptomyces rishiriensis</name>
    <dbReference type="NCBI Taxonomy" id="68264"/>
    <lineage>
        <taxon>Bacteria</taxon>
        <taxon>Bacillati</taxon>
        <taxon>Actinomycetota</taxon>
        <taxon>Actinomycetes</taxon>
        <taxon>Kitasatosporales</taxon>
        <taxon>Streptomycetaceae</taxon>
        <taxon>Streptomyces</taxon>
    </lineage>
</organism>
<reference evidence="2" key="1">
    <citation type="submission" date="2007-09" db="EMBL/GenBank/DDBJ databases">
        <authorList>
            <person name="Zhang X.J."/>
            <person name="Alemany L.B."/>
            <person name="Fiedler H.-P."/>
            <person name="Goodfellow M."/>
            <person name="Parry R.J."/>
        </authorList>
    </citation>
    <scope>NUCLEOTIDE SEQUENCE</scope>
    <source>
        <strain evidence="2">MJ773-88K4</strain>
    </source>
</reference>
<feature type="domain" description="ABM" evidence="1">
    <location>
        <begin position="12"/>
        <end position="103"/>
    </location>
</feature>
<dbReference type="Pfam" id="PF03992">
    <property type="entry name" value="ABM"/>
    <property type="match status" value="1"/>
</dbReference>
<dbReference type="PROSITE" id="PS51725">
    <property type="entry name" value="ABM"/>
    <property type="match status" value="1"/>
</dbReference>
<dbReference type="InterPro" id="IPR011008">
    <property type="entry name" value="Dimeric_a/b-barrel"/>
</dbReference>
<protein>
    <submittedName>
        <fullName evidence="2">Lct42</fullName>
    </submittedName>
</protein>
<sequence>MTSATIAPEKYFTTVNIFHTAPENQDRLIEVLLKGMPLLDQQPGFVATSLHRSHDGGRVIAYVQWESKEAFEAMRARPDAQGHFASVGQLVTSVDAVPCRVAFTHDRT</sequence>
<dbReference type="AlphaFoldDB" id="B0LJ25"/>
<dbReference type="InterPro" id="IPR007138">
    <property type="entry name" value="ABM_dom"/>
</dbReference>